<dbReference type="AlphaFoldDB" id="A0A0U1CX76"/>
<evidence type="ECO:0000313" key="3">
    <source>
        <dbReference type="Proteomes" id="UP000182227"/>
    </source>
</evidence>
<dbReference type="Proteomes" id="UP000182227">
    <property type="component" value="Unassembled WGS sequence"/>
</dbReference>
<name>A0A0U1CX76_9MYCO</name>
<reference evidence="2 3" key="1">
    <citation type="submission" date="2015-03" db="EMBL/GenBank/DDBJ databases">
        <authorList>
            <person name="Murphy D."/>
        </authorList>
    </citation>
    <scope>NUCLEOTIDE SEQUENCE [LARGE SCALE GENOMIC DNA]</scope>
    <source>
        <strain evidence="2 3">D16</strain>
    </source>
</reference>
<evidence type="ECO:0000256" key="1">
    <source>
        <dbReference type="SAM" id="SignalP"/>
    </source>
</evidence>
<protein>
    <submittedName>
        <fullName evidence="2">Glycine betaine ABC transporter substrate-binding protein</fullName>
    </submittedName>
</protein>
<gene>
    <name evidence="2" type="ORF">BN970_00555</name>
</gene>
<accession>A0A0U1CX76</accession>
<organism evidence="2 3">
    <name type="scientific">Mycolicibacterium conceptionense</name>
    <dbReference type="NCBI Taxonomy" id="451644"/>
    <lineage>
        <taxon>Bacteria</taxon>
        <taxon>Bacillati</taxon>
        <taxon>Actinomycetota</taxon>
        <taxon>Actinomycetes</taxon>
        <taxon>Mycobacteriales</taxon>
        <taxon>Mycobacteriaceae</taxon>
        <taxon>Mycolicibacterium</taxon>
    </lineage>
</organism>
<dbReference type="PROSITE" id="PS51257">
    <property type="entry name" value="PROKAR_LIPOPROTEIN"/>
    <property type="match status" value="1"/>
</dbReference>
<feature type="chain" id="PRO_5006707758" evidence="1">
    <location>
        <begin position="19"/>
        <end position="73"/>
    </location>
</feature>
<keyword evidence="1" id="KW-0732">Signal</keyword>
<proteinExistence type="predicted"/>
<feature type="signal peptide" evidence="1">
    <location>
        <begin position="1"/>
        <end position="18"/>
    </location>
</feature>
<sequence precursor="true">MRMTKLFAVLAAATVALAGCAVDHSGENSQKPTIRLGYQSFPSGDLIVKNNKWLEERCPTTTSSGPSSTPGPT</sequence>
<evidence type="ECO:0000313" key="2">
    <source>
        <dbReference type="EMBL" id="CQD03788.1"/>
    </source>
</evidence>
<dbReference type="EMBL" id="CTEF01000001">
    <property type="protein sequence ID" value="CQD03788.1"/>
    <property type="molecule type" value="Genomic_DNA"/>
</dbReference>